<evidence type="ECO:0000313" key="2">
    <source>
        <dbReference type="EMBL" id="KAK0589938.1"/>
    </source>
</evidence>
<reference evidence="2" key="1">
    <citation type="journal article" date="2022" name="Plant J.">
        <title>Strategies of tolerance reflected in two North American maple genomes.</title>
        <authorList>
            <person name="McEvoy S.L."/>
            <person name="Sezen U.U."/>
            <person name="Trouern-Trend A."/>
            <person name="McMahon S.M."/>
            <person name="Schaberg P.G."/>
            <person name="Yang J."/>
            <person name="Wegrzyn J.L."/>
            <person name="Swenson N.G."/>
        </authorList>
    </citation>
    <scope>NUCLEOTIDE SEQUENCE</scope>
    <source>
        <strain evidence="2">NS2018</strain>
    </source>
</reference>
<name>A0AA39SDV2_ACESA</name>
<dbReference type="Proteomes" id="UP001168877">
    <property type="component" value="Unassembled WGS sequence"/>
</dbReference>
<protein>
    <submittedName>
        <fullName evidence="2">Uncharacterized protein</fullName>
    </submittedName>
</protein>
<dbReference type="PANTHER" id="PTHR31973:SF187">
    <property type="entry name" value="MUTATOR TRANSPOSASE MUDRA PROTEIN"/>
    <property type="match status" value="1"/>
</dbReference>
<feature type="compositionally biased region" description="Basic and acidic residues" evidence="1">
    <location>
        <begin position="281"/>
        <end position="290"/>
    </location>
</feature>
<dbReference type="EMBL" id="JAUESC010000381">
    <property type="protein sequence ID" value="KAK0589938.1"/>
    <property type="molecule type" value="Genomic_DNA"/>
</dbReference>
<comment type="caution">
    <text evidence="2">The sequence shown here is derived from an EMBL/GenBank/DDBJ whole genome shotgun (WGS) entry which is preliminary data.</text>
</comment>
<dbReference type="AlphaFoldDB" id="A0AA39SDV2"/>
<keyword evidence="3" id="KW-1185">Reference proteome</keyword>
<gene>
    <name evidence="2" type="ORF">LWI29_020411</name>
</gene>
<organism evidence="2 3">
    <name type="scientific">Acer saccharum</name>
    <name type="common">Sugar maple</name>
    <dbReference type="NCBI Taxonomy" id="4024"/>
    <lineage>
        <taxon>Eukaryota</taxon>
        <taxon>Viridiplantae</taxon>
        <taxon>Streptophyta</taxon>
        <taxon>Embryophyta</taxon>
        <taxon>Tracheophyta</taxon>
        <taxon>Spermatophyta</taxon>
        <taxon>Magnoliopsida</taxon>
        <taxon>eudicotyledons</taxon>
        <taxon>Gunneridae</taxon>
        <taxon>Pentapetalae</taxon>
        <taxon>rosids</taxon>
        <taxon>malvids</taxon>
        <taxon>Sapindales</taxon>
        <taxon>Sapindaceae</taxon>
        <taxon>Hippocastanoideae</taxon>
        <taxon>Acereae</taxon>
        <taxon>Acer</taxon>
    </lineage>
</organism>
<feature type="region of interest" description="Disordered" evidence="1">
    <location>
        <begin position="281"/>
        <end position="316"/>
    </location>
</feature>
<proteinExistence type="predicted"/>
<reference evidence="2" key="2">
    <citation type="submission" date="2023-06" db="EMBL/GenBank/DDBJ databases">
        <authorList>
            <person name="Swenson N.G."/>
            <person name="Wegrzyn J.L."/>
            <person name="Mcevoy S.L."/>
        </authorList>
    </citation>
    <scope>NUCLEOTIDE SEQUENCE</scope>
    <source>
        <strain evidence="2">NS2018</strain>
        <tissue evidence="2">Leaf</tissue>
    </source>
</reference>
<accession>A0AA39SDV2</accession>
<sequence length="316" mass="36574">MRQNFEWKVKRSNKTTLHLVYIVDNCSWKLKVVRRDEGTYFQVRSFVNEHSCPLEEVHRCHRQASVVTIGEVIAPRLQQHNGRLMRPKDVMADMETMNGIQIMYNKAHDALQYALSLTYGTHEESFQMLPSFAYVLEQQNPGTITDLQCADDDKFLNFLMSLGSSIRGFQRCMRPVIAVDGTHLKGSVRLIVSVGINSISKRVLLVMFSGLEHVLIQCLIEFRSFRLLIHKVSSPNVLTMPLYVLLRCVDFIDDFRDDFSTVFQSCIVVFVRERVTVRNPKTDSNSEFRRPRYGPTNRRERGRGQPRPWATWAGRG</sequence>
<evidence type="ECO:0000313" key="3">
    <source>
        <dbReference type="Proteomes" id="UP001168877"/>
    </source>
</evidence>
<dbReference type="PANTHER" id="PTHR31973">
    <property type="entry name" value="POLYPROTEIN, PUTATIVE-RELATED"/>
    <property type="match status" value="1"/>
</dbReference>
<evidence type="ECO:0000256" key="1">
    <source>
        <dbReference type="SAM" id="MobiDB-lite"/>
    </source>
</evidence>